<evidence type="ECO:0000259" key="2">
    <source>
        <dbReference type="PROSITE" id="PS50103"/>
    </source>
</evidence>
<proteinExistence type="predicted"/>
<organism evidence="4">
    <name type="scientific">Perkinsus marinus (strain ATCC 50983 / TXsc)</name>
    <dbReference type="NCBI Taxonomy" id="423536"/>
    <lineage>
        <taxon>Eukaryota</taxon>
        <taxon>Sar</taxon>
        <taxon>Alveolata</taxon>
        <taxon>Perkinsozoa</taxon>
        <taxon>Perkinsea</taxon>
        <taxon>Perkinsida</taxon>
        <taxon>Perkinsidae</taxon>
        <taxon>Perkinsus</taxon>
    </lineage>
</organism>
<dbReference type="CDD" id="cd06008">
    <property type="entry name" value="NF-X1-zinc-finger"/>
    <property type="match status" value="1"/>
</dbReference>
<dbReference type="Pfam" id="PF13087">
    <property type="entry name" value="AAA_12"/>
    <property type="match status" value="1"/>
</dbReference>
<dbReference type="CDD" id="cd17936">
    <property type="entry name" value="EEXXEc_NFX1"/>
    <property type="match status" value="1"/>
</dbReference>
<evidence type="ECO:0000313" key="4">
    <source>
        <dbReference type="Proteomes" id="UP000007800"/>
    </source>
</evidence>
<gene>
    <name evidence="3" type="ORF">Pmar_PMAR011856</name>
</gene>
<evidence type="ECO:0000313" key="3">
    <source>
        <dbReference type="EMBL" id="EER05807.1"/>
    </source>
</evidence>
<dbReference type="OMA" id="CTEKCEW"/>
<dbReference type="InterPro" id="IPR041679">
    <property type="entry name" value="DNA2/NAM7-like_C"/>
</dbReference>
<dbReference type="InterPro" id="IPR000571">
    <property type="entry name" value="Znf_CCCH"/>
</dbReference>
<dbReference type="GO" id="GO:0031048">
    <property type="term" value="P:regulatory ncRNA-mediated heterochromatin formation"/>
    <property type="evidence" value="ECO:0007669"/>
    <property type="project" value="TreeGrafter"/>
</dbReference>
<keyword evidence="1" id="KW-0862">Zinc</keyword>
<dbReference type="InterPro" id="IPR041677">
    <property type="entry name" value="DNA2/NAM7_AAA_11"/>
</dbReference>
<dbReference type="SUPFAM" id="SSF52540">
    <property type="entry name" value="P-loop containing nucleoside triphosphate hydrolases"/>
    <property type="match status" value="1"/>
</dbReference>
<dbReference type="PROSITE" id="PS50103">
    <property type="entry name" value="ZF_C3H1"/>
    <property type="match status" value="1"/>
</dbReference>
<sequence length="1598" mass="179367">MAPSCHFYGRGNCRNGESCRFSHEPSKESKPVPEKDVINSLTDANRFLRSINKHKNTDVVLGKVHDLRDKLNTFIRELAHAELRILFEVLGRCAVAFDKGAYEEVIRSLSANVIMSIPPFVSQLMSPIGLVSCMRVLVEVGRVDPVAAALIPVELLASRAEVLACTEELTEVHLRQIQFYKSGGALRNFKASRDRRHPAELNSDEEELYEALMMEERLMPSLAEITDDGGQLEALRKLKNREAEKWGSSSPAEVLLYRATHYYCLRQEFLVPLKEALVHSLGLVTDSGIPPKAMCYSHVTALRQPFGVSGTTEAFIQVRFVCPRPVDFTLGSHLIYGSLVVLFRTSTGTPFGEPDSESLVYATVENFDLRRTGGMRSNSGTVGLSFDDDNFRRFQFDAEYCMLESPDYFMAKRPVFDFLRNEDLLRGMPLLPAVLGTVEPSVDPPPYQMGSKVDLSPLYVGAGEGTVVGDPLKPWPKLTGKPIELDAAQQEALKHILKTPVAIVQGPPGTGKSYLGVKFARIARGVLDFKHYEEPILAVTLTNHALDQFLVDLLPYMEGKIVRFGGRSQTENEELQRCHPRFKSKETRDEYQKRKKFRDKLFGIRQTLNSVVALYQGGDAQQLCALAYIPLSLFRKILRPPGTANRFWAPGGYSRQRTFGSLPEEVRRGLMKMMVTGADKEVRRLFEHAIPEPEEEDGDGEEGEEIDLDRIQLIEGERQFDELGGVEEMQDEQDGVVAPVEEGAMDRPLYDDCDNVRISKEWRSDFSMAVVLQRRIRSKLEESLNAKIVAAACHNGVHEAGKKAVRGGSRRDKRGVLEAVGAALEGPMKARLHQLYADGRDMAKSYAQQRKALALRACRGAKLVGMTSTYAALNRDLLHRLGPRVVVIEEAGELLECQLVASLSSPNLQHLVMIGDHQQLRPKVNVYDLTKKNHFDISLFERLINVGVPFARLNTQLRMRPEVSQLVKHFYVDGLTDHDRVKGYDRVGGVATDVYFVDHREKEQAFEGTSKRNDFEARFAARLASYLVRTQQYNAEDITLLTPYIGQKRLIRSYLDGDLKRSADGVKAGARVVTIDDYQGEENKVVILSLVRSNKARKVGFTGIENRVIVAMSRAKEGMYILGNAEMFENEANWEVIVARLRAQARIGPALTLQCRVHPDQFEQVARPEDFLHVKDGGCRLPCRRLLDRCGHRCPLNCHVFDHAQVCCDKPCDRARPAGCGHRCSHLCWECTRAGSTPEDPCPTPCSALVLARLSCGHTKNVRCHYREDEVELRCHRAVTVELPCGHPLATSCFKSQRPVTELLCEFTKKVRVEACGHEVTQKCHDVPRCGQRCEQELTCGHVCPKRCYPPHSHEGVQCEEACEETLACGHYCEEKCGQPHTRLCREECGLQCLHGYTCGKPCNELCVPCREKCLWKCSHYECTKLCYQPCDRPRCDHPCERELECGHACQGLCGEPCPLCPVCYHDVACGISFEDIGSAVATGGRVYTLPECGHTFYLDGLDQYMKYNPTRGEHQAIQLRACPVCREPIFTAPRYGNIIKAQLELVARVKERFIAASRELTLQDRQEINRAMQSERGVLGAAAGHWNVDIIVRPKVG</sequence>
<dbReference type="OrthoDB" id="392140at2759"/>
<dbReference type="Gene3D" id="3.40.50.300">
    <property type="entry name" value="P-loop containing nucleotide triphosphate hydrolases"/>
    <property type="match status" value="3"/>
</dbReference>
<dbReference type="InterPro" id="IPR027417">
    <property type="entry name" value="P-loop_NTPase"/>
</dbReference>
<dbReference type="PANTHER" id="PTHR10887:SF341">
    <property type="entry name" value="NFX1-TYPE ZINC FINGER-CONTAINING PROTEIN 1"/>
    <property type="match status" value="1"/>
</dbReference>
<dbReference type="GeneID" id="9043237"/>
<dbReference type="InterPro" id="IPR045055">
    <property type="entry name" value="DNA2/NAM7-like"/>
</dbReference>
<feature type="domain" description="C3H1-type" evidence="2">
    <location>
        <begin position="4"/>
        <end position="26"/>
    </location>
</feature>
<dbReference type="GO" id="GO:0004386">
    <property type="term" value="F:helicase activity"/>
    <property type="evidence" value="ECO:0007669"/>
    <property type="project" value="InterPro"/>
</dbReference>
<dbReference type="Pfam" id="PF13086">
    <property type="entry name" value="AAA_11"/>
    <property type="match status" value="2"/>
</dbReference>
<feature type="zinc finger region" description="C3H1-type" evidence="1">
    <location>
        <begin position="4"/>
        <end position="26"/>
    </location>
</feature>
<protein>
    <submittedName>
        <fullName evidence="3">NFX1-type zinc finger protein-containing protein, putative</fullName>
    </submittedName>
</protein>
<reference evidence="3 4" key="1">
    <citation type="submission" date="2008-07" db="EMBL/GenBank/DDBJ databases">
        <authorList>
            <person name="El-Sayed N."/>
            <person name="Caler E."/>
            <person name="Inman J."/>
            <person name="Amedeo P."/>
            <person name="Hass B."/>
            <person name="Wortman J."/>
        </authorList>
    </citation>
    <scope>NUCLEOTIDE SEQUENCE [LARGE SCALE GENOMIC DNA]</scope>
    <source>
        <strain evidence="4">ATCC 50983 / TXsc</strain>
    </source>
</reference>
<dbReference type="InParanoid" id="C5LBI6"/>
<dbReference type="GO" id="GO:0031380">
    <property type="term" value="C:nuclear RNA-directed RNA polymerase complex"/>
    <property type="evidence" value="ECO:0007669"/>
    <property type="project" value="TreeGrafter"/>
</dbReference>
<keyword evidence="1" id="KW-0479">Metal-binding</keyword>
<dbReference type="CDD" id="cd18808">
    <property type="entry name" value="SF1_C_Upf1"/>
    <property type="match status" value="1"/>
</dbReference>
<dbReference type="EMBL" id="GG680918">
    <property type="protein sequence ID" value="EER05807.1"/>
    <property type="molecule type" value="Genomic_DNA"/>
</dbReference>
<accession>C5LBI6</accession>
<evidence type="ECO:0000256" key="1">
    <source>
        <dbReference type="PROSITE-ProRule" id="PRU00723"/>
    </source>
</evidence>
<dbReference type="RefSeq" id="XP_002773991.1">
    <property type="nucleotide sequence ID" value="XM_002773945.1"/>
</dbReference>
<dbReference type="PANTHER" id="PTHR10887">
    <property type="entry name" value="DNA2/NAM7 HELICASE FAMILY"/>
    <property type="match status" value="1"/>
</dbReference>
<name>C5LBI6_PERM5</name>
<dbReference type="GO" id="GO:0008270">
    <property type="term" value="F:zinc ion binding"/>
    <property type="evidence" value="ECO:0007669"/>
    <property type="project" value="UniProtKB-KW"/>
</dbReference>
<dbReference type="InterPro" id="IPR047187">
    <property type="entry name" value="SF1_C_Upf1"/>
</dbReference>
<keyword evidence="1" id="KW-0863">Zinc-finger</keyword>
<dbReference type="Proteomes" id="UP000007800">
    <property type="component" value="Unassembled WGS sequence"/>
</dbReference>
<keyword evidence="4" id="KW-1185">Reference proteome</keyword>